<evidence type="ECO:0000256" key="1">
    <source>
        <dbReference type="SAM" id="MobiDB-lite"/>
    </source>
</evidence>
<protein>
    <submittedName>
        <fullName evidence="2">Uncharacterized protein</fullName>
    </submittedName>
</protein>
<organism evidence="2 3">
    <name type="scientific">Phrynocephalus forsythii</name>
    <dbReference type="NCBI Taxonomy" id="171643"/>
    <lineage>
        <taxon>Eukaryota</taxon>
        <taxon>Metazoa</taxon>
        <taxon>Chordata</taxon>
        <taxon>Craniata</taxon>
        <taxon>Vertebrata</taxon>
        <taxon>Euteleostomi</taxon>
        <taxon>Lepidosauria</taxon>
        <taxon>Squamata</taxon>
        <taxon>Bifurcata</taxon>
        <taxon>Unidentata</taxon>
        <taxon>Episquamata</taxon>
        <taxon>Toxicofera</taxon>
        <taxon>Iguania</taxon>
        <taxon>Acrodonta</taxon>
        <taxon>Agamidae</taxon>
        <taxon>Agaminae</taxon>
        <taxon>Phrynocephalus</taxon>
    </lineage>
</organism>
<feature type="compositionally biased region" description="Basic residues" evidence="1">
    <location>
        <begin position="75"/>
        <end position="84"/>
    </location>
</feature>
<feature type="region of interest" description="Disordered" evidence="1">
    <location>
        <begin position="1"/>
        <end position="26"/>
    </location>
</feature>
<name>A0A9Q0XC52_9SAUR</name>
<reference evidence="2" key="1">
    <citation type="journal article" date="2023" name="DNA Res.">
        <title>Chromosome-level genome assembly of Phrynocephalus forsythii using third-generation DNA sequencing and Hi-C analysis.</title>
        <authorList>
            <person name="Qi Y."/>
            <person name="Zhao W."/>
            <person name="Zhao Y."/>
            <person name="Niu C."/>
            <person name="Cao S."/>
            <person name="Zhang Y."/>
        </authorList>
    </citation>
    <scope>NUCLEOTIDE SEQUENCE</scope>
    <source>
        <tissue evidence="2">Muscle</tissue>
    </source>
</reference>
<dbReference type="Proteomes" id="UP001142489">
    <property type="component" value="Unassembled WGS sequence"/>
</dbReference>
<proteinExistence type="predicted"/>
<evidence type="ECO:0000313" key="3">
    <source>
        <dbReference type="Proteomes" id="UP001142489"/>
    </source>
</evidence>
<comment type="caution">
    <text evidence="2">The sequence shown here is derived from an EMBL/GenBank/DDBJ whole genome shotgun (WGS) entry which is preliminary data.</text>
</comment>
<accession>A0A9Q0XC52</accession>
<keyword evidence="3" id="KW-1185">Reference proteome</keyword>
<feature type="region of interest" description="Disordered" evidence="1">
    <location>
        <begin position="73"/>
        <end position="95"/>
    </location>
</feature>
<sequence length="144" mass="15631">MYTSMQRDLTSESRDAQVCTERSRQPGTCQTNGLLLCVVNDDSQDAALGELPSLPDDQPIYLMQQQLGLFGPASKIRKRGTRGKKAGDNSSTEGAASSCISCLTFPDDWTGPITQFSRLLFSLMDIGFAASRMSQKMRKGIVAG</sequence>
<dbReference type="EMBL" id="JAPFRF010000016">
    <property type="protein sequence ID" value="KAJ7309685.1"/>
    <property type="molecule type" value="Genomic_DNA"/>
</dbReference>
<gene>
    <name evidence="2" type="ORF">JRQ81_007744</name>
</gene>
<evidence type="ECO:0000313" key="2">
    <source>
        <dbReference type="EMBL" id="KAJ7309685.1"/>
    </source>
</evidence>
<dbReference type="AlphaFoldDB" id="A0A9Q0XC52"/>